<proteinExistence type="predicted"/>
<keyword evidence="4" id="KW-1185">Reference proteome</keyword>
<dbReference type="OrthoDB" id="7959174at2"/>
<dbReference type="AlphaFoldDB" id="A0A1M4XMQ9"/>
<dbReference type="InterPro" id="IPR036178">
    <property type="entry name" value="Formintransfe-cycloase-like_sf"/>
</dbReference>
<dbReference type="InterPro" id="IPR007044">
    <property type="entry name" value="Cyclodeamin/CycHdrlase"/>
</dbReference>
<evidence type="ECO:0000259" key="2">
    <source>
        <dbReference type="Pfam" id="PF04961"/>
    </source>
</evidence>
<dbReference type="EMBL" id="FQUF01000022">
    <property type="protein sequence ID" value="SHE94884.1"/>
    <property type="molecule type" value="Genomic_DNA"/>
</dbReference>
<feature type="domain" description="Cyclodeaminase/cyclohydrolase" evidence="2">
    <location>
        <begin position="6"/>
        <end position="186"/>
    </location>
</feature>
<evidence type="ECO:0000256" key="1">
    <source>
        <dbReference type="SAM" id="Coils"/>
    </source>
</evidence>
<dbReference type="GO" id="GO:0003824">
    <property type="term" value="F:catalytic activity"/>
    <property type="evidence" value="ECO:0007669"/>
    <property type="project" value="InterPro"/>
</dbReference>
<dbReference type="Proteomes" id="UP000184128">
    <property type="component" value="Unassembled WGS sequence"/>
</dbReference>
<accession>A0A1M4XMQ9</accession>
<feature type="coiled-coil region" evidence="1">
    <location>
        <begin position="43"/>
        <end position="77"/>
    </location>
</feature>
<evidence type="ECO:0000313" key="4">
    <source>
        <dbReference type="Proteomes" id="UP000184128"/>
    </source>
</evidence>
<name>A0A1M4XMQ9_9LACT</name>
<dbReference type="RefSeq" id="WP_073298232.1">
    <property type="nucleotide sequence ID" value="NZ_FQUF01000022.1"/>
</dbReference>
<reference evidence="3 4" key="1">
    <citation type="submission" date="2016-11" db="EMBL/GenBank/DDBJ databases">
        <authorList>
            <person name="Jaros S."/>
            <person name="Januszkiewicz K."/>
            <person name="Wedrychowicz H."/>
        </authorList>
    </citation>
    <scope>NUCLEOTIDE SEQUENCE [LARGE SCALE GENOMIC DNA]</scope>
    <source>
        <strain evidence="3 4">DSM 15692</strain>
    </source>
</reference>
<dbReference type="Gene3D" id="1.20.120.680">
    <property type="entry name" value="Formiminotetrahydrofolate cyclodeaminase monomer, up-and-down helical bundle"/>
    <property type="match status" value="1"/>
</dbReference>
<organism evidence="3 4">
    <name type="scientific">Atopostipes suicloacalis DSM 15692</name>
    <dbReference type="NCBI Taxonomy" id="1121025"/>
    <lineage>
        <taxon>Bacteria</taxon>
        <taxon>Bacillati</taxon>
        <taxon>Bacillota</taxon>
        <taxon>Bacilli</taxon>
        <taxon>Lactobacillales</taxon>
        <taxon>Carnobacteriaceae</taxon>
        <taxon>Atopostipes</taxon>
    </lineage>
</organism>
<dbReference type="SUPFAM" id="SSF101262">
    <property type="entry name" value="Methenyltetrahydrofolate cyclohydrolase-like"/>
    <property type="match status" value="1"/>
</dbReference>
<dbReference type="Pfam" id="PF04961">
    <property type="entry name" value="FTCD_C"/>
    <property type="match status" value="1"/>
</dbReference>
<gene>
    <name evidence="3" type="ORF">SAMN02745249_01487</name>
</gene>
<sequence>MKDKTVHAWAQELAAKDGKYGGGSAASVVGAYASSLAQFVFELQQGKEKYVEQEEQIQKAIQKAENLTEELLDLAEIDADAFEPVLDLFKLPQTTTEEKAYRRKKVDQGLADAAKPPLDIMKKMGDVLDLFEKLLEIKVRGTIVDDIAVGLFFTEATIESEKINCMVNIKLIKNEELKQEMTQEVDKIYEQIIQRTRALKQEALEIINH</sequence>
<evidence type="ECO:0000313" key="3">
    <source>
        <dbReference type="EMBL" id="SHE94884.1"/>
    </source>
</evidence>
<protein>
    <submittedName>
        <fullName evidence="3">Formiminotetrahydrofolate cyclodeaminase</fullName>
    </submittedName>
</protein>
<keyword evidence="1" id="KW-0175">Coiled coil</keyword>
<dbReference type="STRING" id="1121025.SAMN02745249_01487"/>